<dbReference type="PANTHER" id="PTHR47506:SF6">
    <property type="entry name" value="HTH-TYPE TRANSCRIPTIONAL REPRESSOR NEMR"/>
    <property type="match status" value="1"/>
</dbReference>
<keyword evidence="1" id="KW-0805">Transcription regulation</keyword>
<dbReference type="InterPro" id="IPR001647">
    <property type="entry name" value="HTH_TetR"/>
</dbReference>
<protein>
    <submittedName>
        <fullName evidence="6">TetR family transcriptional regulator</fullName>
    </submittedName>
</protein>
<dbReference type="Gene3D" id="1.10.10.60">
    <property type="entry name" value="Homeodomain-like"/>
    <property type="match status" value="1"/>
</dbReference>
<name>A0A0S6Z108_9GAMM</name>
<keyword evidence="3" id="KW-0804">Transcription</keyword>
<dbReference type="SUPFAM" id="SSF48498">
    <property type="entry name" value="Tetracyclin repressor-like, C-terminal domain"/>
    <property type="match status" value="1"/>
</dbReference>
<evidence type="ECO:0000256" key="2">
    <source>
        <dbReference type="ARBA" id="ARBA00023125"/>
    </source>
</evidence>
<evidence type="ECO:0000256" key="3">
    <source>
        <dbReference type="ARBA" id="ARBA00023163"/>
    </source>
</evidence>
<dbReference type="Gene3D" id="1.10.357.10">
    <property type="entry name" value="Tetracycline Repressor, domain 2"/>
    <property type="match status" value="1"/>
</dbReference>
<dbReference type="InterPro" id="IPR009057">
    <property type="entry name" value="Homeodomain-like_sf"/>
</dbReference>
<proteinExistence type="predicted"/>
<dbReference type="PRINTS" id="PR00455">
    <property type="entry name" value="HTHTETR"/>
</dbReference>
<keyword evidence="2 4" id="KW-0238">DNA-binding</keyword>
<reference evidence="6" key="1">
    <citation type="submission" date="2015-03" db="EMBL/GenBank/DDBJ databases">
        <title>Draft genome sequence of Mizugakiibacter sediminis skMP5.</title>
        <authorList>
            <person name="Watanabe T."/>
            <person name="Kojima H."/>
            <person name="Fukui M."/>
        </authorList>
    </citation>
    <scope>NUCLEOTIDE SEQUENCE</scope>
    <source>
        <strain evidence="6">SkMP5</strain>
    </source>
</reference>
<evidence type="ECO:0000313" key="6">
    <source>
        <dbReference type="EMBL" id="GAN44334.1"/>
    </source>
</evidence>
<dbReference type="InterPro" id="IPR036271">
    <property type="entry name" value="Tet_transcr_reg_TetR-rel_C_sf"/>
</dbReference>
<accession>A0A0S6Z108</accession>
<gene>
    <name evidence="6" type="ORF">MBSD_0858</name>
</gene>
<dbReference type="PROSITE" id="PS50977">
    <property type="entry name" value="HTH_TETR_2"/>
    <property type="match status" value="1"/>
</dbReference>
<feature type="DNA-binding region" description="H-T-H motif" evidence="4">
    <location>
        <begin position="39"/>
        <end position="58"/>
    </location>
</feature>
<dbReference type="GO" id="GO:0003677">
    <property type="term" value="F:DNA binding"/>
    <property type="evidence" value="ECO:0007669"/>
    <property type="project" value="UniProtKB-UniRule"/>
</dbReference>
<sequence>MLFLAAMTAAATSKGAATREAIVDRALHIARTDGFEGLSIGGVAQAVGMSKSGVFAHFGSREELQLAVLDAAAQRFTEEVFLPAIRERRGLPRLRAILRRWIDWLHAGQGGCPMVSAAIEYDDRPGPIRDRVVEYQTRLRRELARAIRMAIDSGELRADCDPVQLAFELFGIELALHHDARLFGLQDAIARADRAMHRLIESYRA</sequence>
<dbReference type="AlphaFoldDB" id="A0A0S6Z108"/>
<evidence type="ECO:0000259" key="5">
    <source>
        <dbReference type="PROSITE" id="PS50977"/>
    </source>
</evidence>
<feature type="domain" description="HTH tetR-type" evidence="5">
    <location>
        <begin position="16"/>
        <end position="76"/>
    </location>
</feature>
<dbReference type="SUPFAM" id="SSF46689">
    <property type="entry name" value="Homeodomain-like"/>
    <property type="match status" value="1"/>
</dbReference>
<evidence type="ECO:0000256" key="4">
    <source>
        <dbReference type="PROSITE-ProRule" id="PRU00335"/>
    </source>
</evidence>
<dbReference type="PANTHER" id="PTHR47506">
    <property type="entry name" value="TRANSCRIPTIONAL REGULATORY PROTEIN"/>
    <property type="match status" value="1"/>
</dbReference>
<evidence type="ECO:0000256" key="1">
    <source>
        <dbReference type="ARBA" id="ARBA00023015"/>
    </source>
</evidence>
<dbReference type="EMBL" id="DF952378">
    <property type="protein sequence ID" value="GAN44334.1"/>
    <property type="molecule type" value="Genomic_DNA"/>
</dbReference>
<dbReference type="HOGENOM" id="CLU_069356_4_1_6"/>
<dbReference type="Pfam" id="PF16925">
    <property type="entry name" value="TetR_C_13"/>
    <property type="match status" value="1"/>
</dbReference>
<dbReference type="InterPro" id="IPR011075">
    <property type="entry name" value="TetR_C"/>
</dbReference>
<organism evidence="6">
    <name type="scientific">Mizugakiibacter sediminis</name>
    <dbReference type="NCBI Taxonomy" id="1475481"/>
    <lineage>
        <taxon>Bacteria</taxon>
        <taxon>Pseudomonadati</taxon>
        <taxon>Pseudomonadota</taxon>
        <taxon>Gammaproteobacteria</taxon>
        <taxon>Lysobacterales</taxon>
        <taxon>Rhodanobacteraceae</taxon>
        <taxon>Mizugakiibacter</taxon>
    </lineage>
</organism>
<dbReference type="Pfam" id="PF00440">
    <property type="entry name" value="TetR_N"/>
    <property type="match status" value="1"/>
</dbReference>